<name>A0ABD1D2A8_CULPP</name>
<evidence type="ECO:0000313" key="3">
    <source>
        <dbReference type="Proteomes" id="UP001562425"/>
    </source>
</evidence>
<reference evidence="2 3" key="1">
    <citation type="submission" date="2024-05" db="EMBL/GenBank/DDBJ databases">
        <title>Culex pipiens pipiens assembly and annotation.</title>
        <authorList>
            <person name="Alout H."/>
            <person name="Durand T."/>
        </authorList>
    </citation>
    <scope>NUCLEOTIDE SEQUENCE [LARGE SCALE GENOMIC DNA]</scope>
    <source>
        <strain evidence="2">HA-2024</strain>
        <tissue evidence="2">Whole body</tissue>
    </source>
</reference>
<dbReference type="InterPro" id="IPR032675">
    <property type="entry name" value="LRR_dom_sf"/>
</dbReference>
<dbReference type="Proteomes" id="UP001562425">
    <property type="component" value="Unassembled WGS sequence"/>
</dbReference>
<gene>
    <name evidence="2" type="ORF">pipiens_012438</name>
</gene>
<keyword evidence="3" id="KW-1185">Reference proteome</keyword>
<feature type="domain" description="F-box" evidence="1">
    <location>
        <begin position="3"/>
        <end position="50"/>
    </location>
</feature>
<dbReference type="Gene3D" id="3.80.10.10">
    <property type="entry name" value="Ribonuclease Inhibitor"/>
    <property type="match status" value="1"/>
</dbReference>
<accession>A0ABD1D2A8</accession>
<dbReference type="Pfam" id="PF12937">
    <property type="entry name" value="F-box-like"/>
    <property type="match status" value="1"/>
</dbReference>
<dbReference type="SUPFAM" id="SSF81383">
    <property type="entry name" value="F-box domain"/>
    <property type="match status" value="1"/>
</dbReference>
<dbReference type="InterPro" id="IPR036047">
    <property type="entry name" value="F-box-like_dom_sf"/>
</dbReference>
<dbReference type="AlphaFoldDB" id="A0ABD1D2A8"/>
<sequence length="507" mass="59198">MPQDFINGLPAELLCQVFDRLGHQQQAEAAATCVRWSEILNGDRYVWRRRLYLCPLNLCENGIGDVEDMRRYRAFAIKDTLNTPERTDLRYFLNTLRRFLFCEQVRENVEDLRLRLFRYSLADLFANEGGLDFPKLRRISVHPSLFLNKRDLMKCNITAPNVREIVLDDSNSCANPLVQLFSEQITKLGVTFMDKVMFFAGIGSKPFVNLQCLTLKALHGSHFPRLFRDTDFTPTHMQLFRRLRFLKIDDGENVFFPAYECIFRVATNLKTLIVLGRDMSEDAFNAIDELKQLEELHLNIEIHKSWSIRKLSLPNLRKLTTYVGTLAPLESAPNLKSLQIQNHTQLRGRFMFGEEDKLAAYFKVFNAHLEELLLKKVELDTTFVNQICTLTKLRTLEMNSVESEQLGVQKILAALPQLKRVRFVKCNLVKELVISFNDTNQDQEREDLDEGFEDEENMNFFNKLMLQYPDCGIANEHSRVVRHSPRDQVTMYPSGYQVTMHHFWKVY</sequence>
<dbReference type="PROSITE" id="PS50181">
    <property type="entry name" value="FBOX"/>
    <property type="match status" value="1"/>
</dbReference>
<dbReference type="SUPFAM" id="SSF52047">
    <property type="entry name" value="RNI-like"/>
    <property type="match status" value="1"/>
</dbReference>
<dbReference type="EMBL" id="JBEHCU010007929">
    <property type="protein sequence ID" value="KAL1390307.1"/>
    <property type="molecule type" value="Genomic_DNA"/>
</dbReference>
<proteinExistence type="predicted"/>
<evidence type="ECO:0000313" key="2">
    <source>
        <dbReference type="EMBL" id="KAL1390307.1"/>
    </source>
</evidence>
<protein>
    <recommendedName>
        <fullName evidence="1">F-box domain-containing protein</fullName>
    </recommendedName>
</protein>
<comment type="caution">
    <text evidence="2">The sequence shown here is derived from an EMBL/GenBank/DDBJ whole genome shotgun (WGS) entry which is preliminary data.</text>
</comment>
<dbReference type="Gene3D" id="1.20.1280.50">
    <property type="match status" value="1"/>
</dbReference>
<dbReference type="InterPro" id="IPR001810">
    <property type="entry name" value="F-box_dom"/>
</dbReference>
<organism evidence="2 3">
    <name type="scientific">Culex pipiens pipiens</name>
    <name type="common">Northern house mosquito</name>
    <dbReference type="NCBI Taxonomy" id="38569"/>
    <lineage>
        <taxon>Eukaryota</taxon>
        <taxon>Metazoa</taxon>
        <taxon>Ecdysozoa</taxon>
        <taxon>Arthropoda</taxon>
        <taxon>Hexapoda</taxon>
        <taxon>Insecta</taxon>
        <taxon>Pterygota</taxon>
        <taxon>Neoptera</taxon>
        <taxon>Endopterygota</taxon>
        <taxon>Diptera</taxon>
        <taxon>Nematocera</taxon>
        <taxon>Culicoidea</taxon>
        <taxon>Culicidae</taxon>
        <taxon>Culicinae</taxon>
        <taxon>Culicini</taxon>
        <taxon>Culex</taxon>
        <taxon>Culex</taxon>
    </lineage>
</organism>
<evidence type="ECO:0000259" key="1">
    <source>
        <dbReference type="PROSITE" id="PS50181"/>
    </source>
</evidence>